<dbReference type="GO" id="GO:0005886">
    <property type="term" value="C:plasma membrane"/>
    <property type="evidence" value="ECO:0007669"/>
    <property type="project" value="UniProtKB-SubCell"/>
</dbReference>
<feature type="transmembrane region" description="Helical" evidence="6">
    <location>
        <begin position="84"/>
        <end position="107"/>
    </location>
</feature>
<accession>A0A9D2NC37</accession>
<evidence type="ECO:0000256" key="3">
    <source>
        <dbReference type="ARBA" id="ARBA00022692"/>
    </source>
</evidence>
<feature type="transmembrane region" description="Helical" evidence="6">
    <location>
        <begin position="58"/>
        <end position="78"/>
    </location>
</feature>
<comment type="subcellular location">
    <subcellularLocation>
        <location evidence="1">Cell membrane</location>
        <topology evidence="1">Multi-pass membrane protein</topology>
    </subcellularLocation>
</comment>
<dbReference type="InterPro" id="IPR005538">
    <property type="entry name" value="LrgA/CidA"/>
</dbReference>
<evidence type="ECO:0000256" key="1">
    <source>
        <dbReference type="ARBA" id="ARBA00004651"/>
    </source>
</evidence>
<evidence type="ECO:0000256" key="5">
    <source>
        <dbReference type="ARBA" id="ARBA00023136"/>
    </source>
</evidence>
<evidence type="ECO:0000256" key="2">
    <source>
        <dbReference type="ARBA" id="ARBA00022475"/>
    </source>
</evidence>
<evidence type="ECO:0000313" key="8">
    <source>
        <dbReference type="Proteomes" id="UP000823849"/>
    </source>
</evidence>
<evidence type="ECO:0000256" key="4">
    <source>
        <dbReference type="ARBA" id="ARBA00022989"/>
    </source>
</evidence>
<reference evidence="7" key="1">
    <citation type="journal article" date="2021" name="PeerJ">
        <title>Extensive microbial diversity within the chicken gut microbiome revealed by metagenomics and culture.</title>
        <authorList>
            <person name="Gilroy R."/>
            <person name="Ravi A."/>
            <person name="Getino M."/>
            <person name="Pursley I."/>
            <person name="Horton D.L."/>
            <person name="Alikhan N.F."/>
            <person name="Baker D."/>
            <person name="Gharbi K."/>
            <person name="Hall N."/>
            <person name="Watson M."/>
            <person name="Adriaenssens E.M."/>
            <person name="Foster-Nyarko E."/>
            <person name="Jarju S."/>
            <person name="Secka A."/>
            <person name="Antonio M."/>
            <person name="Oren A."/>
            <person name="Chaudhuri R.R."/>
            <person name="La Ragione R."/>
            <person name="Hildebrand F."/>
            <person name="Pallen M.J."/>
        </authorList>
    </citation>
    <scope>NUCLEOTIDE SEQUENCE</scope>
    <source>
        <strain evidence="7">CHK185-5351</strain>
    </source>
</reference>
<feature type="transmembrane region" description="Helical" evidence="6">
    <location>
        <begin position="7"/>
        <end position="24"/>
    </location>
</feature>
<dbReference type="AlphaFoldDB" id="A0A9D2NC37"/>
<keyword evidence="2" id="KW-1003">Cell membrane</keyword>
<feature type="transmembrane region" description="Helical" evidence="6">
    <location>
        <begin position="30"/>
        <end position="49"/>
    </location>
</feature>
<gene>
    <name evidence="7" type="ORF">H9705_09370</name>
</gene>
<keyword evidence="3 6" id="KW-0812">Transmembrane</keyword>
<sequence>MKYLKQFGMILFISFLGEILRAVIPLPIPASIYGLVLMLTALLTGILPLEKVRDTGKFLIEIMPLMFIPAAVGLLDSWSALRPILLSVAVITVVTTVAVMGVSGRVTQFVIRRDRRKKHE</sequence>
<dbReference type="Proteomes" id="UP000823849">
    <property type="component" value="Unassembled WGS sequence"/>
</dbReference>
<dbReference type="PANTHER" id="PTHR33931">
    <property type="entry name" value="HOLIN-LIKE PROTEIN CIDA-RELATED"/>
    <property type="match status" value="1"/>
</dbReference>
<reference evidence="7" key="2">
    <citation type="submission" date="2021-04" db="EMBL/GenBank/DDBJ databases">
        <authorList>
            <person name="Gilroy R."/>
        </authorList>
    </citation>
    <scope>NUCLEOTIDE SEQUENCE</scope>
    <source>
        <strain evidence="7">CHK185-5351</strain>
    </source>
</reference>
<dbReference type="EMBL" id="DWWU01000038">
    <property type="protein sequence ID" value="HJC16011.1"/>
    <property type="molecule type" value="Genomic_DNA"/>
</dbReference>
<evidence type="ECO:0000313" key="7">
    <source>
        <dbReference type="EMBL" id="HJC16011.1"/>
    </source>
</evidence>
<proteinExistence type="predicted"/>
<dbReference type="PANTHER" id="PTHR33931:SF2">
    <property type="entry name" value="HOLIN-LIKE PROTEIN CIDA"/>
    <property type="match status" value="1"/>
</dbReference>
<keyword evidence="4 6" id="KW-1133">Transmembrane helix</keyword>
<evidence type="ECO:0000256" key="6">
    <source>
        <dbReference type="SAM" id="Phobius"/>
    </source>
</evidence>
<keyword evidence="5 6" id="KW-0472">Membrane</keyword>
<dbReference type="Pfam" id="PF03788">
    <property type="entry name" value="LrgA"/>
    <property type="match status" value="1"/>
</dbReference>
<organism evidence="7 8">
    <name type="scientific">Candidatus Fusicatenibacter intestinigallinarum</name>
    <dbReference type="NCBI Taxonomy" id="2838598"/>
    <lineage>
        <taxon>Bacteria</taxon>
        <taxon>Bacillati</taxon>
        <taxon>Bacillota</taxon>
        <taxon>Clostridia</taxon>
        <taxon>Lachnospirales</taxon>
        <taxon>Lachnospiraceae</taxon>
        <taxon>Fusicatenibacter</taxon>
    </lineage>
</organism>
<protein>
    <submittedName>
        <fullName evidence="7">CidA/LrgA family protein</fullName>
    </submittedName>
</protein>
<name>A0A9D2NC37_9FIRM</name>
<comment type="caution">
    <text evidence="7">The sequence shown here is derived from an EMBL/GenBank/DDBJ whole genome shotgun (WGS) entry which is preliminary data.</text>
</comment>